<protein>
    <submittedName>
        <fullName evidence="1">Uncharacterized protein</fullName>
    </submittedName>
</protein>
<gene>
    <name evidence="1" type="ORF">L1967_21780</name>
</gene>
<evidence type="ECO:0000313" key="2">
    <source>
        <dbReference type="Proteomes" id="UP001139521"/>
    </source>
</evidence>
<comment type="caution">
    <text evidence="1">The sequence shown here is derived from an EMBL/GenBank/DDBJ whole genome shotgun (WGS) entry which is preliminary data.</text>
</comment>
<name>A0A9X1ZXE3_9FLAO</name>
<dbReference type="RefSeq" id="WP_249603602.1">
    <property type="nucleotide sequence ID" value="NZ_JAKHSK010000068.1"/>
</dbReference>
<sequence>MTIEEKSKFLRNNIEPLSDLIYGKGYRASAYLTDGTYIPCVKFLNPEMKTEFAIKRFDQESKKESAFKNSSKNNYKRIVESFVTGENNLNEYAIDHIELSPFAFPKNILEQIHGETTMSWTGFCAKMNDGKVFGFGSRFLFDFFQMPEG</sequence>
<accession>A0A9X1ZXE3</accession>
<proteinExistence type="predicted"/>
<evidence type="ECO:0000313" key="1">
    <source>
        <dbReference type="EMBL" id="MCL6220930.1"/>
    </source>
</evidence>
<reference evidence="1" key="1">
    <citation type="submission" date="2022-01" db="EMBL/GenBank/DDBJ databases">
        <title>Genome sequencing of Zunongwangia sp. M21534 genome.</title>
        <authorList>
            <person name="Chen Y."/>
            <person name="Dong C."/>
            <person name="Shao Z."/>
        </authorList>
    </citation>
    <scope>NUCLEOTIDE SEQUENCE</scope>
    <source>
        <strain evidence="1">MCCC M21534</strain>
    </source>
</reference>
<dbReference type="EMBL" id="JAKHSK010000068">
    <property type="protein sequence ID" value="MCL6220930.1"/>
    <property type="molecule type" value="Genomic_DNA"/>
</dbReference>
<dbReference type="AlphaFoldDB" id="A0A9X1ZXE3"/>
<dbReference type="Proteomes" id="UP001139521">
    <property type="component" value="Unassembled WGS sequence"/>
</dbReference>
<organism evidence="1 2">
    <name type="scientific">Zunongwangia pacifica</name>
    <dbReference type="NCBI Taxonomy" id="2911062"/>
    <lineage>
        <taxon>Bacteria</taxon>
        <taxon>Pseudomonadati</taxon>
        <taxon>Bacteroidota</taxon>
        <taxon>Flavobacteriia</taxon>
        <taxon>Flavobacteriales</taxon>
        <taxon>Flavobacteriaceae</taxon>
        <taxon>Zunongwangia</taxon>
    </lineage>
</organism>
<keyword evidence="2" id="KW-1185">Reference proteome</keyword>